<feature type="domain" description="HTH crp-type" evidence="5">
    <location>
        <begin position="137"/>
        <end position="212"/>
    </location>
</feature>
<dbReference type="EMBL" id="GQ862951">
    <property type="protein sequence ID" value="ACX81163.1"/>
    <property type="molecule type" value="Genomic_DNA"/>
</dbReference>
<dbReference type="InterPro" id="IPR036388">
    <property type="entry name" value="WH-like_DNA-bd_sf"/>
</dbReference>
<dbReference type="PROSITE" id="PS00042">
    <property type="entry name" value="HTH_CRP_1"/>
    <property type="match status" value="1"/>
</dbReference>
<dbReference type="RefSeq" id="WP_185357396.1">
    <property type="nucleotide sequence ID" value="NZ_JAAIYQ010000001.1"/>
</dbReference>
<dbReference type="Gene3D" id="1.10.10.10">
    <property type="entry name" value="Winged helix-like DNA-binding domain superfamily/Winged helix DNA-binding domain"/>
    <property type="match status" value="1"/>
</dbReference>
<dbReference type="PROSITE" id="PS51063">
    <property type="entry name" value="HTH_CRP_2"/>
    <property type="match status" value="1"/>
</dbReference>
<dbReference type="InterPro" id="IPR014710">
    <property type="entry name" value="RmlC-like_jellyroll"/>
</dbReference>
<reference evidence="6" key="1">
    <citation type="submission" date="2009-09" db="EMBL/GenBank/DDBJ databases">
        <title>Listeria seeligeri isolates from food processing environments form two phylogenetic lineages.</title>
        <authorList>
            <person name="Mueller A.A."/>
            <person name="Schmid M.W."/>
            <person name="Meyer O."/>
            <person name="Meussdoerffer F.G."/>
        </authorList>
    </citation>
    <scope>NUCLEOTIDE SEQUENCE</scope>
    <source>
        <strain evidence="6">90</strain>
    </source>
</reference>
<accession>D0UHD6</accession>
<proteinExistence type="predicted"/>
<gene>
    <name evidence="6" type="primary">prfA</name>
</gene>
<evidence type="ECO:0000256" key="2">
    <source>
        <dbReference type="ARBA" id="ARBA00023125"/>
    </source>
</evidence>
<dbReference type="Gene3D" id="1.20.5.460">
    <property type="entry name" value="Single helix bin"/>
    <property type="match status" value="1"/>
</dbReference>
<dbReference type="GO" id="GO:0003700">
    <property type="term" value="F:DNA-binding transcription factor activity"/>
    <property type="evidence" value="ECO:0007669"/>
    <property type="project" value="InterPro"/>
</dbReference>
<dbReference type="SUPFAM" id="SSF51206">
    <property type="entry name" value="cAMP-binding domain-like"/>
    <property type="match status" value="1"/>
</dbReference>
<dbReference type="SUPFAM" id="SSF46785">
    <property type="entry name" value="Winged helix' DNA-binding domain"/>
    <property type="match status" value="1"/>
</dbReference>
<evidence type="ECO:0000256" key="3">
    <source>
        <dbReference type="ARBA" id="ARBA00023159"/>
    </source>
</evidence>
<dbReference type="InterPro" id="IPR012318">
    <property type="entry name" value="HTH_CRP"/>
</dbReference>
<dbReference type="InterPro" id="IPR018335">
    <property type="entry name" value="Tscrpt_reg_HTH_Crp-type_CS"/>
</dbReference>
<dbReference type="GO" id="GO:0003677">
    <property type="term" value="F:DNA binding"/>
    <property type="evidence" value="ECO:0007669"/>
    <property type="project" value="UniProtKB-KW"/>
</dbReference>
<dbReference type="Gene3D" id="2.60.120.10">
    <property type="entry name" value="Jelly Rolls"/>
    <property type="match status" value="1"/>
</dbReference>
<keyword evidence="4" id="KW-0804">Transcription</keyword>
<keyword evidence="1" id="KW-0805">Transcription regulation</keyword>
<organism evidence="6">
    <name type="scientific">Listeria seeligeri</name>
    <dbReference type="NCBI Taxonomy" id="1640"/>
    <lineage>
        <taxon>Bacteria</taxon>
        <taxon>Bacillati</taxon>
        <taxon>Bacillota</taxon>
        <taxon>Bacilli</taxon>
        <taxon>Bacillales</taxon>
        <taxon>Listeriaceae</taxon>
        <taxon>Listeria</taxon>
    </lineage>
</organism>
<dbReference type="InterPro" id="IPR036390">
    <property type="entry name" value="WH_DNA-bd_sf"/>
</dbReference>
<dbReference type="AlphaFoldDB" id="D0UHD6"/>
<protein>
    <submittedName>
        <fullName evidence="6">PrfA</fullName>
    </submittedName>
</protein>
<keyword evidence="3" id="KW-0010">Activator</keyword>
<evidence type="ECO:0000259" key="5">
    <source>
        <dbReference type="PROSITE" id="PS51063"/>
    </source>
</evidence>
<name>D0UHD6_LISSE</name>
<dbReference type="InterPro" id="IPR018490">
    <property type="entry name" value="cNMP-bd_dom_sf"/>
</dbReference>
<evidence type="ECO:0000313" key="6">
    <source>
        <dbReference type="EMBL" id="ACX81163.1"/>
    </source>
</evidence>
<keyword evidence="2" id="KW-0238">DNA-binding</keyword>
<sequence length="237" mass="27249">MSTKAEDFKEYLESNGIQPKYFQKKEFIFSQWEPNEYCIFLHEGVAKLTSISESGDILNLQYYKGAFIIMTGFIDTEKSLGYYNLEVVSEQAVAYIIKISDLKELVSKDLKQLFYIIDTLQKQVSYSLAKFNDFSSNGKVGSICGQFLILAYVYGEETPNGIKITLEKLTMQELGCSSGIAHSSAVSRIISKLKQENVIEYKDSYFYIKNIAYLKKIAPKIDEWFYLACHNSWDKFN</sequence>
<evidence type="ECO:0000256" key="1">
    <source>
        <dbReference type="ARBA" id="ARBA00023015"/>
    </source>
</evidence>
<evidence type="ECO:0000256" key="4">
    <source>
        <dbReference type="ARBA" id="ARBA00023163"/>
    </source>
</evidence>